<protein>
    <submittedName>
        <fullName evidence="1">(northern house mosquito) hypothetical protein</fullName>
    </submittedName>
</protein>
<evidence type="ECO:0000313" key="1">
    <source>
        <dbReference type="EMBL" id="CAG6585053.1"/>
    </source>
</evidence>
<dbReference type="EMBL" id="HBUE01314653">
    <property type="protein sequence ID" value="CAG6585053.1"/>
    <property type="molecule type" value="Transcribed_RNA"/>
</dbReference>
<dbReference type="EMBL" id="HBUE01208316">
    <property type="protein sequence ID" value="CAG6533173.1"/>
    <property type="molecule type" value="Transcribed_RNA"/>
</dbReference>
<organism evidence="1">
    <name type="scientific">Culex pipiens</name>
    <name type="common">House mosquito</name>
    <dbReference type="NCBI Taxonomy" id="7175"/>
    <lineage>
        <taxon>Eukaryota</taxon>
        <taxon>Metazoa</taxon>
        <taxon>Ecdysozoa</taxon>
        <taxon>Arthropoda</taxon>
        <taxon>Hexapoda</taxon>
        <taxon>Insecta</taxon>
        <taxon>Pterygota</taxon>
        <taxon>Neoptera</taxon>
        <taxon>Endopterygota</taxon>
        <taxon>Diptera</taxon>
        <taxon>Nematocera</taxon>
        <taxon>Culicoidea</taxon>
        <taxon>Culicidae</taxon>
        <taxon>Culicinae</taxon>
        <taxon>Culicini</taxon>
        <taxon>Culex</taxon>
        <taxon>Culex</taxon>
    </lineage>
</organism>
<dbReference type="AlphaFoldDB" id="A0A8D8P1V8"/>
<accession>A0A8D8P1V8</accession>
<sequence>MCGLQQSVRDVCGHQGARVSGEGAGKAAYADVSAQFDVASATTISRWSVSPGSSAGHQPNDVPTGAAGYATVAAAASGSSSSSEGLDFAGKDHRDILSGRECEQVEIFLRRCTIMKVFVNQGFKCRIVSRY</sequence>
<name>A0A8D8P1V8_CULPI</name>
<proteinExistence type="predicted"/>
<dbReference type="EMBL" id="HBUE01314650">
    <property type="protein sequence ID" value="CAG6585049.1"/>
    <property type="molecule type" value="Transcribed_RNA"/>
</dbReference>
<reference evidence="1" key="1">
    <citation type="submission" date="2021-05" db="EMBL/GenBank/DDBJ databases">
        <authorList>
            <person name="Alioto T."/>
            <person name="Alioto T."/>
            <person name="Gomez Garrido J."/>
        </authorList>
    </citation>
    <scope>NUCLEOTIDE SEQUENCE</scope>
</reference>
<dbReference type="EMBL" id="HBUE01208313">
    <property type="protein sequence ID" value="CAG6533169.1"/>
    <property type="molecule type" value="Transcribed_RNA"/>
</dbReference>